<dbReference type="Pfam" id="PF13847">
    <property type="entry name" value="Methyltransf_31"/>
    <property type="match status" value="1"/>
</dbReference>
<keyword evidence="6" id="KW-1185">Reference proteome</keyword>
<evidence type="ECO:0000256" key="2">
    <source>
        <dbReference type="ARBA" id="ARBA00022679"/>
    </source>
</evidence>
<dbReference type="RefSeq" id="WP_103725395.1">
    <property type="nucleotide sequence ID" value="NZ_PQNY01000004.1"/>
</dbReference>
<dbReference type="PANTHER" id="PTHR43464:SF19">
    <property type="entry name" value="UBIQUINONE BIOSYNTHESIS O-METHYLTRANSFERASE, MITOCHONDRIAL"/>
    <property type="match status" value="1"/>
</dbReference>
<dbReference type="Gene3D" id="3.40.50.150">
    <property type="entry name" value="Vaccinia Virus protein VP39"/>
    <property type="match status" value="1"/>
</dbReference>
<evidence type="ECO:0000256" key="1">
    <source>
        <dbReference type="ARBA" id="ARBA00022603"/>
    </source>
</evidence>
<sequence length="325" mass="38036">MSYTRIIPLLTKTKSKLTVKEFQEKINVVFHDFEANYYDDLHKDMWESLQQQFDLLVQDGLQYITHRTNLKVLDIGCGTGLSSELLLNTKIKPYVQQVTLLDTSPNMLKFAQKKAETWNVNYQVINGNITQITELYDVIVISSVLHHIPDLTTFLHDVSQKLNPNGLLIHLQDPNSDFLKTEEYTKRVDDFKKQNPKLTTNNTNIFFKKIKRFIKRLLNRKDYIDLINDELIRQNVIQKRMTANELWSVTDIQIASNVNDEINGISLHFLKHTLKDFTLLSTRSYGFFGVLKHDLPSNFKEIEEQLIQEKSLFGRNLACIWQKNQ</sequence>
<dbReference type="PANTHER" id="PTHR43464">
    <property type="entry name" value="METHYLTRANSFERASE"/>
    <property type="match status" value="1"/>
</dbReference>
<keyword evidence="3" id="KW-0949">S-adenosyl-L-methionine</keyword>
<dbReference type="InterPro" id="IPR029063">
    <property type="entry name" value="SAM-dependent_MTases_sf"/>
</dbReference>
<evidence type="ECO:0000313" key="5">
    <source>
        <dbReference type="EMBL" id="POS02331.1"/>
    </source>
</evidence>
<feature type="domain" description="Methyltransferase" evidence="4">
    <location>
        <begin position="68"/>
        <end position="180"/>
    </location>
</feature>
<dbReference type="InterPro" id="IPR025714">
    <property type="entry name" value="Methyltranfer_dom"/>
</dbReference>
<reference evidence="5 6" key="1">
    <citation type="submission" date="2018-01" db="EMBL/GenBank/DDBJ databases">
        <title>Genomic Encyclopedia of Type Strains, Phase I: the one thousand microbial genomes (KMG-I) project.</title>
        <authorList>
            <person name="Goeker M."/>
        </authorList>
    </citation>
    <scope>NUCLEOTIDE SEQUENCE [LARGE SCALE GENOMIC DNA]</scope>
    <source>
        <strain evidence="5 6">DSM 17960</strain>
    </source>
</reference>
<evidence type="ECO:0000256" key="3">
    <source>
        <dbReference type="ARBA" id="ARBA00022691"/>
    </source>
</evidence>
<keyword evidence="2 5" id="KW-0808">Transferase</keyword>
<dbReference type="GO" id="GO:0008168">
    <property type="term" value="F:methyltransferase activity"/>
    <property type="evidence" value="ECO:0007669"/>
    <property type="project" value="UniProtKB-KW"/>
</dbReference>
<comment type="caution">
    <text evidence="5">The sequence shown here is derived from an EMBL/GenBank/DDBJ whole genome shotgun (WGS) entry which is preliminary data.</text>
</comment>
<name>A0A2S4N9E9_9FLAO</name>
<dbReference type="OrthoDB" id="9789123at2"/>
<protein>
    <submittedName>
        <fullName evidence="5">Methyltransferase family protein</fullName>
    </submittedName>
</protein>
<proteinExistence type="predicted"/>
<dbReference type="SUPFAM" id="SSF53335">
    <property type="entry name" value="S-adenosyl-L-methionine-dependent methyltransferases"/>
    <property type="match status" value="1"/>
</dbReference>
<keyword evidence="1 5" id="KW-0489">Methyltransferase</keyword>
<accession>A0A2S4N9E9</accession>
<dbReference type="Proteomes" id="UP000237056">
    <property type="component" value="Unassembled WGS sequence"/>
</dbReference>
<gene>
    <name evidence="5" type="ORF">Q361_10450</name>
</gene>
<dbReference type="GO" id="GO:0032259">
    <property type="term" value="P:methylation"/>
    <property type="evidence" value="ECO:0007669"/>
    <property type="project" value="UniProtKB-KW"/>
</dbReference>
<dbReference type="CDD" id="cd02440">
    <property type="entry name" value="AdoMet_MTases"/>
    <property type="match status" value="1"/>
</dbReference>
<dbReference type="EMBL" id="PQNY01000004">
    <property type="protein sequence ID" value="POS02331.1"/>
    <property type="molecule type" value="Genomic_DNA"/>
</dbReference>
<organism evidence="5 6">
    <name type="scientific">Flavobacterium croceum DSM 17960</name>
    <dbReference type="NCBI Taxonomy" id="1121886"/>
    <lineage>
        <taxon>Bacteria</taxon>
        <taxon>Pseudomonadati</taxon>
        <taxon>Bacteroidota</taxon>
        <taxon>Flavobacteriia</taxon>
        <taxon>Flavobacteriales</taxon>
        <taxon>Flavobacteriaceae</taxon>
        <taxon>Flavobacterium</taxon>
    </lineage>
</organism>
<evidence type="ECO:0000313" key="6">
    <source>
        <dbReference type="Proteomes" id="UP000237056"/>
    </source>
</evidence>
<evidence type="ECO:0000259" key="4">
    <source>
        <dbReference type="Pfam" id="PF13847"/>
    </source>
</evidence>
<dbReference type="AlphaFoldDB" id="A0A2S4N9E9"/>